<keyword evidence="1" id="KW-0812">Transmembrane</keyword>
<sequence length="171" mass="19151">MVLPEDSSDYCLCGSLHVTYGTAIIGYFYLGAGTLISLIPHDSYDTGIDPFLSALFIIMGILTAAGVHWKRVILLVTVVILLIVQTLFIVLIFVTGTIFRLASNVHSTAGEDDLVVLVFTLVLITIVNMWYLKTIFKCIKWLRRTDTVTDSSFNSRPLMYYQMDTVCIVQK</sequence>
<keyword evidence="3" id="KW-1185">Reference proteome</keyword>
<gene>
    <name evidence="2" type="ORF">QR680_016236</name>
</gene>
<evidence type="ECO:0000313" key="3">
    <source>
        <dbReference type="Proteomes" id="UP001175271"/>
    </source>
</evidence>
<protein>
    <submittedName>
        <fullName evidence="2">Uncharacterized protein</fullName>
    </submittedName>
</protein>
<reference evidence="2" key="1">
    <citation type="submission" date="2023-06" db="EMBL/GenBank/DDBJ databases">
        <title>Genomic analysis of the entomopathogenic nematode Steinernema hermaphroditum.</title>
        <authorList>
            <person name="Schwarz E.M."/>
            <person name="Heppert J.K."/>
            <person name="Baniya A."/>
            <person name="Schwartz H.T."/>
            <person name="Tan C.-H."/>
            <person name="Antoshechkin I."/>
            <person name="Sternberg P.W."/>
            <person name="Goodrich-Blair H."/>
            <person name="Dillman A.R."/>
        </authorList>
    </citation>
    <scope>NUCLEOTIDE SEQUENCE</scope>
    <source>
        <strain evidence="2">PS9179</strain>
        <tissue evidence="2">Whole animal</tissue>
    </source>
</reference>
<evidence type="ECO:0000256" key="1">
    <source>
        <dbReference type="SAM" id="Phobius"/>
    </source>
</evidence>
<evidence type="ECO:0000313" key="2">
    <source>
        <dbReference type="EMBL" id="KAK0402257.1"/>
    </source>
</evidence>
<proteinExistence type="predicted"/>
<dbReference type="AlphaFoldDB" id="A0AA39LM01"/>
<dbReference type="EMBL" id="JAUCMV010000004">
    <property type="protein sequence ID" value="KAK0402257.1"/>
    <property type="molecule type" value="Genomic_DNA"/>
</dbReference>
<name>A0AA39LM01_9BILA</name>
<feature type="transmembrane region" description="Helical" evidence="1">
    <location>
        <begin position="75"/>
        <end position="102"/>
    </location>
</feature>
<comment type="caution">
    <text evidence="2">The sequence shown here is derived from an EMBL/GenBank/DDBJ whole genome shotgun (WGS) entry which is preliminary data.</text>
</comment>
<keyword evidence="1" id="KW-1133">Transmembrane helix</keyword>
<keyword evidence="1" id="KW-0472">Membrane</keyword>
<feature type="transmembrane region" description="Helical" evidence="1">
    <location>
        <begin position="51"/>
        <end position="69"/>
    </location>
</feature>
<organism evidence="2 3">
    <name type="scientific">Steinernema hermaphroditum</name>
    <dbReference type="NCBI Taxonomy" id="289476"/>
    <lineage>
        <taxon>Eukaryota</taxon>
        <taxon>Metazoa</taxon>
        <taxon>Ecdysozoa</taxon>
        <taxon>Nematoda</taxon>
        <taxon>Chromadorea</taxon>
        <taxon>Rhabditida</taxon>
        <taxon>Tylenchina</taxon>
        <taxon>Panagrolaimomorpha</taxon>
        <taxon>Strongyloidoidea</taxon>
        <taxon>Steinernematidae</taxon>
        <taxon>Steinernema</taxon>
    </lineage>
</organism>
<feature type="transmembrane region" description="Helical" evidence="1">
    <location>
        <begin position="114"/>
        <end position="132"/>
    </location>
</feature>
<dbReference type="Proteomes" id="UP001175271">
    <property type="component" value="Unassembled WGS sequence"/>
</dbReference>
<accession>A0AA39LM01</accession>
<feature type="transmembrane region" description="Helical" evidence="1">
    <location>
        <begin position="20"/>
        <end position="39"/>
    </location>
</feature>